<dbReference type="GO" id="GO:0005634">
    <property type="term" value="C:nucleus"/>
    <property type="evidence" value="ECO:0007669"/>
    <property type="project" value="UniProtKB-SubCell"/>
</dbReference>
<dbReference type="PANTHER" id="PTHR13215">
    <property type="entry name" value="RNA POLYMERASE II TRANSCRIPTIONAL COACTIVATOR"/>
    <property type="match status" value="1"/>
</dbReference>
<keyword evidence="4" id="KW-0238">DNA-binding</keyword>
<comment type="subcellular location">
    <subcellularLocation>
        <location evidence="1">Nucleus</location>
    </subcellularLocation>
</comment>
<keyword evidence="6" id="KW-0539">Nucleus</keyword>
<keyword evidence="3" id="KW-0805">Transcription regulation</keyword>
<evidence type="ECO:0000259" key="8">
    <source>
        <dbReference type="Pfam" id="PF02229"/>
    </source>
</evidence>
<dbReference type="GO" id="GO:0003713">
    <property type="term" value="F:transcription coactivator activity"/>
    <property type="evidence" value="ECO:0007669"/>
    <property type="project" value="InterPro"/>
</dbReference>
<dbReference type="Proteomes" id="UP000623129">
    <property type="component" value="Unassembled WGS sequence"/>
</dbReference>
<dbReference type="InterPro" id="IPR045125">
    <property type="entry name" value="Sub1/Tcp4-like"/>
</dbReference>
<reference evidence="9" key="1">
    <citation type="submission" date="2020-01" db="EMBL/GenBank/DDBJ databases">
        <title>Genome sequence of Kobresia littledalei, the first chromosome-level genome in the family Cyperaceae.</title>
        <authorList>
            <person name="Qu G."/>
        </authorList>
    </citation>
    <scope>NUCLEOTIDE SEQUENCE</scope>
    <source>
        <strain evidence="9">C.B.Clarke</strain>
        <tissue evidence="9">Leaf</tissue>
    </source>
</reference>
<accession>A0A833VYQ0</accession>
<name>A0A833VYQ0_9POAL</name>
<feature type="region of interest" description="Disordered" evidence="7">
    <location>
        <begin position="1"/>
        <end position="39"/>
    </location>
</feature>
<organism evidence="9 10">
    <name type="scientific">Carex littledalei</name>
    <dbReference type="NCBI Taxonomy" id="544730"/>
    <lineage>
        <taxon>Eukaryota</taxon>
        <taxon>Viridiplantae</taxon>
        <taxon>Streptophyta</taxon>
        <taxon>Embryophyta</taxon>
        <taxon>Tracheophyta</taxon>
        <taxon>Spermatophyta</taxon>
        <taxon>Magnoliopsida</taxon>
        <taxon>Liliopsida</taxon>
        <taxon>Poales</taxon>
        <taxon>Cyperaceae</taxon>
        <taxon>Cyperoideae</taxon>
        <taxon>Cariceae</taxon>
        <taxon>Carex</taxon>
        <taxon>Carex subgen. Euthyceras</taxon>
    </lineage>
</organism>
<dbReference type="Gene3D" id="2.30.31.10">
    <property type="entry name" value="Transcriptional Coactivator Pc4, Chain A"/>
    <property type="match status" value="1"/>
</dbReference>
<comment type="similarity">
    <text evidence="2">Belongs to the transcriptional coactivator PC4 family.</text>
</comment>
<dbReference type="InterPro" id="IPR003173">
    <property type="entry name" value="PC4_C"/>
</dbReference>
<keyword evidence="5" id="KW-0804">Transcription</keyword>
<evidence type="ECO:0000313" key="9">
    <source>
        <dbReference type="EMBL" id="KAF3337739.1"/>
    </source>
</evidence>
<keyword evidence="10" id="KW-1185">Reference proteome</keyword>
<evidence type="ECO:0000256" key="4">
    <source>
        <dbReference type="ARBA" id="ARBA00023125"/>
    </source>
</evidence>
<evidence type="ECO:0000256" key="1">
    <source>
        <dbReference type="ARBA" id="ARBA00004123"/>
    </source>
</evidence>
<dbReference type="GO" id="GO:0003677">
    <property type="term" value="F:DNA binding"/>
    <property type="evidence" value="ECO:0007669"/>
    <property type="project" value="UniProtKB-KW"/>
</dbReference>
<evidence type="ECO:0000256" key="2">
    <source>
        <dbReference type="ARBA" id="ARBA00009001"/>
    </source>
</evidence>
<evidence type="ECO:0000256" key="3">
    <source>
        <dbReference type="ARBA" id="ARBA00023015"/>
    </source>
</evidence>
<sequence length="108" mass="12193">MWKWKKGNKRNWEGDASGSAGAPPPKRQAGDASSDDPADGIVVCEVSKNKRITVRNWNGNVMVDFREYFVKDGKQLPTKKGISLSMDQWKILRDHIEEIDDVVQEYGA</sequence>
<evidence type="ECO:0000313" key="10">
    <source>
        <dbReference type="Proteomes" id="UP000623129"/>
    </source>
</evidence>
<dbReference type="FunFam" id="2.30.31.10:FF:000005">
    <property type="entry name" value="Putative transcriptional co-activator"/>
    <property type="match status" value="1"/>
</dbReference>
<dbReference type="EMBL" id="SWLB01000006">
    <property type="protein sequence ID" value="KAF3337739.1"/>
    <property type="molecule type" value="Genomic_DNA"/>
</dbReference>
<evidence type="ECO:0000256" key="5">
    <source>
        <dbReference type="ARBA" id="ARBA00023163"/>
    </source>
</evidence>
<dbReference type="SUPFAM" id="SSF54447">
    <property type="entry name" value="ssDNA-binding transcriptional regulator domain"/>
    <property type="match status" value="1"/>
</dbReference>
<dbReference type="OrthoDB" id="2505440at2759"/>
<proteinExistence type="inferred from homology"/>
<dbReference type="Pfam" id="PF02229">
    <property type="entry name" value="PC4"/>
    <property type="match status" value="1"/>
</dbReference>
<dbReference type="AlphaFoldDB" id="A0A833VYQ0"/>
<comment type="caution">
    <text evidence="9">The sequence shown here is derived from an EMBL/GenBank/DDBJ whole genome shotgun (WGS) entry which is preliminary data.</text>
</comment>
<evidence type="ECO:0000256" key="6">
    <source>
        <dbReference type="ARBA" id="ARBA00023242"/>
    </source>
</evidence>
<dbReference type="InterPro" id="IPR009044">
    <property type="entry name" value="ssDNA-bd_transcriptional_reg"/>
</dbReference>
<evidence type="ECO:0000256" key="7">
    <source>
        <dbReference type="SAM" id="MobiDB-lite"/>
    </source>
</evidence>
<feature type="domain" description="Transcriptional coactivator p15 (PC4) C-terminal" evidence="8">
    <location>
        <begin position="44"/>
        <end position="95"/>
    </location>
</feature>
<dbReference type="GO" id="GO:0060261">
    <property type="term" value="P:positive regulation of transcription initiation by RNA polymerase II"/>
    <property type="evidence" value="ECO:0007669"/>
    <property type="project" value="InterPro"/>
</dbReference>
<gene>
    <name evidence="9" type="ORF">FCM35_KLT18326</name>
</gene>
<protein>
    <submittedName>
        <fullName evidence="9">RNA polymerase II transcriptional coactivator KIWI-like protein</fullName>
    </submittedName>
</protein>